<protein>
    <submittedName>
        <fullName evidence="2">Uncharacterized protein</fullName>
    </submittedName>
</protein>
<dbReference type="AlphaFoldDB" id="A0AAN7PX66"/>
<evidence type="ECO:0000256" key="1">
    <source>
        <dbReference type="SAM" id="MobiDB-lite"/>
    </source>
</evidence>
<feature type="region of interest" description="Disordered" evidence="1">
    <location>
        <begin position="209"/>
        <end position="228"/>
    </location>
</feature>
<reference evidence="2 3" key="1">
    <citation type="journal article" date="2023" name="J. Hered.">
        <title>Chromosome-level genome of the wood stork (Mycteria americana) provides insight into avian chromosome evolution.</title>
        <authorList>
            <person name="Flamio R. Jr."/>
            <person name="Ramstad K.M."/>
        </authorList>
    </citation>
    <scope>NUCLEOTIDE SEQUENCE [LARGE SCALE GENOMIC DNA]</scope>
    <source>
        <strain evidence="2">JAX WOST 10</strain>
    </source>
</reference>
<gene>
    <name evidence="2" type="ORF">QYF61_026571</name>
</gene>
<evidence type="ECO:0000313" key="2">
    <source>
        <dbReference type="EMBL" id="KAK4832928.1"/>
    </source>
</evidence>
<name>A0AAN7PX66_MYCAM</name>
<dbReference type="EMBL" id="JAUNZN010000001">
    <property type="protein sequence ID" value="KAK4832928.1"/>
    <property type="molecule type" value="Genomic_DNA"/>
</dbReference>
<comment type="caution">
    <text evidence="2">The sequence shown here is derived from an EMBL/GenBank/DDBJ whole genome shotgun (WGS) entry which is preliminary data.</text>
</comment>
<organism evidence="2 3">
    <name type="scientific">Mycteria americana</name>
    <name type="common">Wood stork</name>
    <dbReference type="NCBI Taxonomy" id="33587"/>
    <lineage>
        <taxon>Eukaryota</taxon>
        <taxon>Metazoa</taxon>
        <taxon>Chordata</taxon>
        <taxon>Craniata</taxon>
        <taxon>Vertebrata</taxon>
        <taxon>Euteleostomi</taxon>
        <taxon>Archelosauria</taxon>
        <taxon>Archosauria</taxon>
        <taxon>Dinosauria</taxon>
        <taxon>Saurischia</taxon>
        <taxon>Theropoda</taxon>
        <taxon>Coelurosauria</taxon>
        <taxon>Aves</taxon>
        <taxon>Neognathae</taxon>
        <taxon>Neoaves</taxon>
        <taxon>Aequornithes</taxon>
        <taxon>Ciconiiformes</taxon>
        <taxon>Ciconiidae</taxon>
        <taxon>Mycteria</taxon>
    </lineage>
</organism>
<keyword evidence="3" id="KW-1185">Reference proteome</keyword>
<evidence type="ECO:0000313" key="3">
    <source>
        <dbReference type="Proteomes" id="UP001333110"/>
    </source>
</evidence>
<dbReference type="Proteomes" id="UP001333110">
    <property type="component" value="Unassembled WGS sequence"/>
</dbReference>
<accession>A0AAN7PX66</accession>
<proteinExistence type="predicted"/>
<sequence length="294" mass="33274">MNACTFGREQRIRQSRAHGSGEANKSDVVVGISYNALNQEEKTDKAFFEQLETGSEQTRTVPVFCNWKNLPVGKTSVFTHEIFTHKVVVICEVPDVWKKENVITHFKKGKKDDLGNYRLISLTSVPWRIIKKSSKPFPHSRWTRRSNAFWGEKERKFRENLQLSNAIVHNLTKAITGEAGQTLLRSSREQGAALEDCLGCLDRDADVNELEDQSEREGSEPSTDSKIVRMLDDHQGTQTGKYGKEKEHCFVLERGNAEPADLMKPLGDDYCLTIDLEYSFCTPSNGEISKVAET</sequence>